<evidence type="ECO:0000313" key="2">
    <source>
        <dbReference type="Proteomes" id="UP000324897"/>
    </source>
</evidence>
<sequence>MPPSGSSSSSVAYPRWVLLARHGEFEDEDARYTGDEKTAAACFTSAGLPIRMSLLVAAPPALSCLHVHDPDGGVRNHPRVITAHGDSLLIQIR</sequence>
<comment type="caution">
    <text evidence="1">The sequence shown here is derived from an EMBL/GenBank/DDBJ whole genome shotgun (WGS) entry which is preliminary data.</text>
</comment>
<organism evidence="1 2">
    <name type="scientific">Eragrostis curvula</name>
    <name type="common">weeping love grass</name>
    <dbReference type="NCBI Taxonomy" id="38414"/>
    <lineage>
        <taxon>Eukaryota</taxon>
        <taxon>Viridiplantae</taxon>
        <taxon>Streptophyta</taxon>
        <taxon>Embryophyta</taxon>
        <taxon>Tracheophyta</taxon>
        <taxon>Spermatophyta</taxon>
        <taxon>Magnoliopsida</taxon>
        <taxon>Liliopsida</taxon>
        <taxon>Poales</taxon>
        <taxon>Poaceae</taxon>
        <taxon>PACMAD clade</taxon>
        <taxon>Chloridoideae</taxon>
        <taxon>Eragrostideae</taxon>
        <taxon>Eragrostidinae</taxon>
        <taxon>Eragrostis</taxon>
    </lineage>
</organism>
<feature type="non-terminal residue" evidence="1">
    <location>
        <position position="1"/>
    </location>
</feature>
<dbReference type="AlphaFoldDB" id="A0A5J9SLW4"/>
<proteinExistence type="predicted"/>
<reference evidence="1 2" key="1">
    <citation type="journal article" date="2019" name="Sci. Rep.">
        <title>A high-quality genome of Eragrostis curvula grass provides insights into Poaceae evolution and supports new strategies to enhance forage quality.</title>
        <authorList>
            <person name="Carballo J."/>
            <person name="Santos B.A.C.M."/>
            <person name="Zappacosta D."/>
            <person name="Garbus I."/>
            <person name="Selva J.P."/>
            <person name="Gallo C.A."/>
            <person name="Diaz A."/>
            <person name="Albertini E."/>
            <person name="Caccamo M."/>
            <person name="Echenique V."/>
        </authorList>
    </citation>
    <scope>NUCLEOTIDE SEQUENCE [LARGE SCALE GENOMIC DNA]</scope>
    <source>
        <strain evidence="2">cv. Victoria</strain>
        <tissue evidence="1">Leaf</tissue>
    </source>
</reference>
<name>A0A5J9SLW4_9POAL</name>
<dbReference type="PANTHER" id="PTHR33074:SF76">
    <property type="entry name" value="OS11G0569701 PROTEIN"/>
    <property type="match status" value="1"/>
</dbReference>
<dbReference type="PANTHER" id="PTHR33074">
    <property type="entry name" value="EXPRESSED PROTEIN-RELATED"/>
    <property type="match status" value="1"/>
</dbReference>
<dbReference type="Gramene" id="TVT99934">
    <property type="protein sequence ID" value="TVT99934"/>
    <property type="gene ID" value="EJB05_54675"/>
</dbReference>
<dbReference type="Proteomes" id="UP000324897">
    <property type="component" value="Unassembled WGS sequence"/>
</dbReference>
<accession>A0A5J9SLW4</accession>
<gene>
    <name evidence="1" type="ORF">EJB05_54675</name>
</gene>
<keyword evidence="2" id="KW-1185">Reference proteome</keyword>
<protein>
    <submittedName>
        <fullName evidence="1">Uncharacterized protein</fullName>
    </submittedName>
</protein>
<dbReference type="EMBL" id="RWGY01000656">
    <property type="protein sequence ID" value="TVT99934.1"/>
    <property type="molecule type" value="Genomic_DNA"/>
</dbReference>
<evidence type="ECO:0000313" key="1">
    <source>
        <dbReference type="EMBL" id="TVT99934.1"/>
    </source>
</evidence>